<feature type="transmembrane region" description="Helical" evidence="2">
    <location>
        <begin position="63"/>
        <end position="86"/>
    </location>
</feature>
<evidence type="ECO:0000256" key="2">
    <source>
        <dbReference type="SAM" id="Phobius"/>
    </source>
</evidence>
<keyword evidence="4" id="KW-1185">Reference proteome</keyword>
<proteinExistence type="predicted"/>
<feature type="compositionally biased region" description="Basic and acidic residues" evidence="1">
    <location>
        <begin position="193"/>
        <end position="203"/>
    </location>
</feature>
<feature type="transmembrane region" description="Helical" evidence="2">
    <location>
        <begin position="417"/>
        <end position="439"/>
    </location>
</feature>
<evidence type="ECO:0000256" key="1">
    <source>
        <dbReference type="SAM" id="MobiDB-lite"/>
    </source>
</evidence>
<feature type="compositionally biased region" description="Polar residues" evidence="1">
    <location>
        <begin position="204"/>
        <end position="216"/>
    </location>
</feature>
<feature type="transmembrane region" description="Helical" evidence="2">
    <location>
        <begin position="20"/>
        <end position="42"/>
    </location>
</feature>
<dbReference type="AlphaFoldDB" id="A0A4R0RZJ0"/>
<feature type="region of interest" description="Disordered" evidence="1">
    <location>
        <begin position="187"/>
        <end position="216"/>
    </location>
</feature>
<evidence type="ECO:0000313" key="4">
    <source>
        <dbReference type="Proteomes" id="UP000292702"/>
    </source>
</evidence>
<keyword evidence="2" id="KW-0812">Transmembrane</keyword>
<organism evidence="3 4">
    <name type="scientific">Steccherinum ochraceum</name>
    <dbReference type="NCBI Taxonomy" id="92696"/>
    <lineage>
        <taxon>Eukaryota</taxon>
        <taxon>Fungi</taxon>
        <taxon>Dikarya</taxon>
        <taxon>Basidiomycota</taxon>
        <taxon>Agaricomycotina</taxon>
        <taxon>Agaricomycetes</taxon>
        <taxon>Polyporales</taxon>
        <taxon>Steccherinaceae</taxon>
        <taxon>Steccherinum</taxon>
    </lineage>
</organism>
<feature type="compositionally biased region" description="Basic and acidic residues" evidence="1">
    <location>
        <begin position="533"/>
        <end position="563"/>
    </location>
</feature>
<keyword evidence="2" id="KW-0472">Membrane</keyword>
<dbReference type="EMBL" id="RWJN01000059">
    <property type="protein sequence ID" value="TCD68694.1"/>
    <property type="molecule type" value="Genomic_DNA"/>
</dbReference>
<name>A0A4R0RZJ0_9APHY</name>
<feature type="transmembrane region" description="Helical" evidence="2">
    <location>
        <begin position="106"/>
        <end position="124"/>
    </location>
</feature>
<feature type="compositionally biased region" description="Basic and acidic residues" evidence="1">
    <location>
        <begin position="506"/>
        <end position="516"/>
    </location>
</feature>
<feature type="region of interest" description="Disordered" evidence="1">
    <location>
        <begin position="502"/>
        <end position="571"/>
    </location>
</feature>
<comment type="caution">
    <text evidence="3">The sequence shown here is derived from an EMBL/GenBank/DDBJ whole genome shotgun (WGS) entry which is preliminary data.</text>
</comment>
<protein>
    <submittedName>
        <fullName evidence="3">Uncharacterized protein</fullName>
    </submittedName>
</protein>
<evidence type="ECO:0000313" key="3">
    <source>
        <dbReference type="EMBL" id="TCD68694.1"/>
    </source>
</evidence>
<dbReference type="STRING" id="92696.A0A4R0RZJ0"/>
<keyword evidence="2" id="KW-1133">Transmembrane helix</keyword>
<feature type="transmembrane region" description="Helical" evidence="2">
    <location>
        <begin position="323"/>
        <end position="344"/>
    </location>
</feature>
<dbReference type="Proteomes" id="UP000292702">
    <property type="component" value="Unassembled WGS sequence"/>
</dbReference>
<gene>
    <name evidence="3" type="ORF">EIP91_009978</name>
</gene>
<feature type="transmembrane region" description="Helical" evidence="2">
    <location>
        <begin position="372"/>
        <end position="394"/>
    </location>
</feature>
<dbReference type="OrthoDB" id="3346251at2759"/>
<reference evidence="3 4" key="1">
    <citation type="submission" date="2018-11" db="EMBL/GenBank/DDBJ databases">
        <title>Genome assembly of Steccherinum ochraceum LE-BIN_3174, the white-rot fungus of the Steccherinaceae family (The Residual Polyporoid clade, Polyporales, Basidiomycota).</title>
        <authorList>
            <person name="Fedorova T.V."/>
            <person name="Glazunova O.A."/>
            <person name="Landesman E.O."/>
            <person name="Moiseenko K.V."/>
            <person name="Psurtseva N.V."/>
            <person name="Savinova O.S."/>
            <person name="Shakhova N.V."/>
            <person name="Tyazhelova T.V."/>
            <person name="Vasina D.V."/>
        </authorList>
    </citation>
    <scope>NUCLEOTIDE SEQUENCE [LARGE SCALE GENOMIC DNA]</scope>
    <source>
        <strain evidence="3 4">LE-BIN_3174</strain>
    </source>
</reference>
<accession>A0A4R0RZJ0</accession>
<sequence length="571" mass="64862">MVSQIILGIRAYNISRRSTWVMWVLVVLFVLCTAMEAFTNLWDRVPVQNQSHNCTPGNSHLSVWLYYVLAMAYDLFTLVVSSYFLIQFTSSFSRMTGLIKLMFYDGLGYFAALTGANVFNLILYRTANESYQSSGASVGYAVTWIMSQRILIHLRDAAAEHHVKNVVVSHKLNDGRDVSRAMRSQFNGSTHKGRLDDEYDLKGRSTTGNGTHTNPSEHILTDVELDIQVQVEQTVTVDYLPTSGYGHDYKGSRRGHDQDHILPRYISVVTLVVSNVGYFHHFSFEACHRYFLVPPVFKALQTLISQVIMGFRTYNISQRARWLRYALPALIALTSALEFFTNLFSRSMVQTRVGGSIATNCTGGNVDHRTVWIFYVISMFYDVFTIGVSSYYLLRSTSNMLQMSGIIRVTYRLHHSLFYDGLGYFVCLTAANIVNLILYRASDVEIQSSGASLGYTVTWLMSQRILIHLRDAAEDVHTYSTHAITRELTSARDISRAMRSLGNFDGKQKGRDRLDDEYAMGSPSHLPDGYSDQTEHDLDVKVQVEHSVKVEHDPHAYDRETYRKPTSSRGR</sequence>